<evidence type="ECO:0000256" key="1">
    <source>
        <dbReference type="SAM" id="MobiDB-lite"/>
    </source>
</evidence>
<dbReference type="Proteomes" id="UP000052978">
    <property type="component" value="Unassembled WGS sequence"/>
</dbReference>
<proteinExistence type="predicted"/>
<organism evidence="2 3">
    <name type="scientific">Myotis brandtii</name>
    <name type="common">Brandt's bat</name>
    <dbReference type="NCBI Taxonomy" id="109478"/>
    <lineage>
        <taxon>Eukaryota</taxon>
        <taxon>Metazoa</taxon>
        <taxon>Chordata</taxon>
        <taxon>Craniata</taxon>
        <taxon>Vertebrata</taxon>
        <taxon>Euteleostomi</taxon>
        <taxon>Mammalia</taxon>
        <taxon>Eutheria</taxon>
        <taxon>Laurasiatheria</taxon>
        <taxon>Chiroptera</taxon>
        <taxon>Yangochiroptera</taxon>
        <taxon>Vespertilionidae</taxon>
        <taxon>Myotis</taxon>
    </lineage>
</organism>
<reference evidence="2 3" key="1">
    <citation type="journal article" date="2013" name="Nat. Commun.">
        <title>Genome analysis reveals insights into physiology and longevity of the Brandt's bat Myotis brandtii.</title>
        <authorList>
            <person name="Seim I."/>
            <person name="Fang X."/>
            <person name="Xiong Z."/>
            <person name="Lobanov A.V."/>
            <person name="Huang Z."/>
            <person name="Ma S."/>
            <person name="Feng Y."/>
            <person name="Turanov A.A."/>
            <person name="Zhu Y."/>
            <person name="Lenz T.L."/>
            <person name="Gerashchenko M.V."/>
            <person name="Fan D."/>
            <person name="Hee Yim S."/>
            <person name="Yao X."/>
            <person name="Jordan D."/>
            <person name="Xiong Y."/>
            <person name="Ma Y."/>
            <person name="Lyapunov A.N."/>
            <person name="Chen G."/>
            <person name="Kulakova O.I."/>
            <person name="Sun Y."/>
            <person name="Lee S.G."/>
            <person name="Bronson R.T."/>
            <person name="Moskalev A.A."/>
            <person name="Sunyaev S.R."/>
            <person name="Zhang G."/>
            <person name="Krogh A."/>
            <person name="Wang J."/>
            <person name="Gladyshev V.N."/>
        </authorList>
    </citation>
    <scope>NUCLEOTIDE SEQUENCE [LARGE SCALE GENOMIC DNA]</scope>
</reference>
<protein>
    <submittedName>
        <fullName evidence="2">Minor histocompatibility antigen H13</fullName>
    </submittedName>
</protein>
<evidence type="ECO:0000313" key="3">
    <source>
        <dbReference type="Proteomes" id="UP000052978"/>
    </source>
</evidence>
<accession>S7NFX6</accession>
<dbReference type="AlphaFoldDB" id="S7NFX6"/>
<dbReference type="EMBL" id="KE164215">
    <property type="protein sequence ID" value="EPQ16176.1"/>
    <property type="molecule type" value="Genomic_DNA"/>
</dbReference>
<gene>
    <name evidence="2" type="ORF">D623_10023776</name>
</gene>
<feature type="region of interest" description="Disordered" evidence="1">
    <location>
        <begin position="56"/>
        <end position="118"/>
    </location>
</feature>
<sequence>MWPGSQPSPRAASWLPLCFPTVSSRRFKKLKVGSQKPNHSSICHCPCHLLAPLGTGKQSRLSGKGTERAGQALEEAGQWREGWHSSYEESNPKDPAAVTESKEGAEASASEGLEKKEK</sequence>
<keyword evidence="3" id="KW-1185">Reference proteome</keyword>
<evidence type="ECO:0000313" key="2">
    <source>
        <dbReference type="EMBL" id="EPQ16176.1"/>
    </source>
</evidence>
<feature type="compositionally biased region" description="Basic and acidic residues" evidence="1">
    <location>
        <begin position="77"/>
        <end position="92"/>
    </location>
</feature>
<name>S7NFX6_MYOBR</name>